<dbReference type="PANTHER" id="PTHR47661:SF2">
    <property type="entry name" value="PHOSPHOGLUCAN PHOSPHATASE LSF1, CHLOROPLASTIC"/>
    <property type="match status" value="1"/>
</dbReference>
<dbReference type="InterPro" id="IPR036034">
    <property type="entry name" value="PDZ_sf"/>
</dbReference>
<reference evidence="1 2" key="1">
    <citation type="submission" date="2024-03" db="EMBL/GenBank/DDBJ databases">
        <title>Aureococcus anophagefferens CCMP1851 and Kratosvirus quantuckense: Draft genome of a second virus-susceptible host strain in the model system.</title>
        <authorList>
            <person name="Chase E."/>
            <person name="Truchon A.R."/>
            <person name="Schepens W."/>
            <person name="Wilhelm S.W."/>
        </authorList>
    </citation>
    <scope>NUCLEOTIDE SEQUENCE [LARGE SCALE GENOMIC DNA]</scope>
    <source>
        <strain evidence="1 2">CCMP1851</strain>
    </source>
</reference>
<gene>
    <name evidence="1" type="ORF">SO694_00007453</name>
</gene>
<evidence type="ECO:0000313" key="2">
    <source>
        <dbReference type="Proteomes" id="UP001363151"/>
    </source>
</evidence>
<evidence type="ECO:0000313" key="1">
    <source>
        <dbReference type="EMBL" id="KAK7250340.1"/>
    </source>
</evidence>
<name>A0ABR1GAW4_AURAN</name>
<dbReference type="EMBL" id="JBBJCI010000037">
    <property type="protein sequence ID" value="KAK7250340.1"/>
    <property type="molecule type" value="Genomic_DNA"/>
</dbReference>
<dbReference type="Gene3D" id="2.30.42.10">
    <property type="match status" value="1"/>
</dbReference>
<dbReference type="PROSITE" id="PS50106">
    <property type="entry name" value="PDZ"/>
    <property type="match status" value="1"/>
</dbReference>
<dbReference type="SUPFAM" id="SSF50156">
    <property type="entry name" value="PDZ domain-like"/>
    <property type="match status" value="1"/>
</dbReference>
<dbReference type="InterPro" id="IPR001478">
    <property type="entry name" value="PDZ"/>
</dbReference>
<comment type="caution">
    <text evidence="1">The sequence shown here is derived from an EMBL/GenBank/DDBJ whole genome shotgun (WGS) entry which is preliminary data.</text>
</comment>
<proteinExistence type="predicted"/>
<keyword evidence="2" id="KW-1185">Reference proteome</keyword>
<organism evidence="1 2">
    <name type="scientific">Aureococcus anophagefferens</name>
    <name type="common">Harmful bloom alga</name>
    <dbReference type="NCBI Taxonomy" id="44056"/>
    <lineage>
        <taxon>Eukaryota</taxon>
        <taxon>Sar</taxon>
        <taxon>Stramenopiles</taxon>
        <taxon>Ochrophyta</taxon>
        <taxon>Pelagophyceae</taxon>
        <taxon>Pelagomonadales</taxon>
        <taxon>Pelagomonadaceae</taxon>
        <taxon>Aureococcus</taxon>
    </lineage>
</organism>
<sequence length="202" mass="21722">MKLALLVGFLSTGCALVSTKVSTTVRASSSAVHSWQPNKNFNGESSGRLTDFERSARAAGGGDRTVTIPKPLGLILDDDANGDVFVKEIVKGGNAEAIGGVKVGDTIAMASATFGGQMWSTRGVGLQRVMRAVEVRAGDVSLVVQSKEEKKNVLSNLFGARPRQQDKIDRERIVAAEQKRNTLEDEIKNERKEAAKGWFGLF</sequence>
<accession>A0ABR1GAW4</accession>
<dbReference type="Proteomes" id="UP001363151">
    <property type="component" value="Unassembled WGS sequence"/>
</dbReference>
<protein>
    <submittedName>
        <fullName evidence="1">Uncharacterized protein</fullName>
    </submittedName>
</protein>
<dbReference type="PANTHER" id="PTHR47661">
    <property type="entry name" value="PHOSPHOGLUCAN PHOSPHATASE LSF1, CHLOROPLASTIC"/>
    <property type="match status" value="1"/>
</dbReference>
<dbReference type="KEGG" id="aaf:AURANDRAFT_72034"/>